<dbReference type="EMBL" id="JAQIPB010000014">
    <property type="protein sequence ID" value="MDA7419126.1"/>
    <property type="molecule type" value="Genomic_DNA"/>
</dbReference>
<sequence>MKTSKIFAVAALSFAALTGAAHAEQYQGVLDFQGQLSRAEVQAQAVAAAHAPNQNINSSSVALSAPANPRTRAAVQAEAVAAAHDSTQNLNRSSFADSQIPATLQNNPAATSQAAL</sequence>
<keyword evidence="2" id="KW-0378">Hydrolase</keyword>
<evidence type="ECO:0000313" key="3">
    <source>
        <dbReference type="Proteomes" id="UP001212602"/>
    </source>
</evidence>
<proteinExistence type="predicted"/>
<dbReference type="AlphaFoldDB" id="A0AAE3NE12"/>
<organism evidence="2 3">
    <name type="scientific">Xenophilus arseniciresistens</name>
    <dbReference type="NCBI Taxonomy" id="1283306"/>
    <lineage>
        <taxon>Bacteria</taxon>
        <taxon>Pseudomonadati</taxon>
        <taxon>Pseudomonadota</taxon>
        <taxon>Betaproteobacteria</taxon>
        <taxon>Burkholderiales</taxon>
        <taxon>Comamonadaceae</taxon>
        <taxon>Xenophilus</taxon>
    </lineage>
</organism>
<dbReference type="Proteomes" id="UP001212602">
    <property type="component" value="Unassembled WGS sequence"/>
</dbReference>
<keyword evidence="1" id="KW-0732">Signal</keyword>
<dbReference type="GO" id="GO:0016787">
    <property type="term" value="F:hydrolase activity"/>
    <property type="evidence" value="ECO:0007669"/>
    <property type="project" value="UniProtKB-KW"/>
</dbReference>
<dbReference type="RefSeq" id="WP_271430327.1">
    <property type="nucleotide sequence ID" value="NZ_JAQIPB010000014.1"/>
</dbReference>
<feature type="signal peptide" evidence="1">
    <location>
        <begin position="1"/>
        <end position="23"/>
    </location>
</feature>
<name>A0AAE3NE12_9BURK</name>
<comment type="caution">
    <text evidence="2">The sequence shown here is derived from an EMBL/GenBank/DDBJ whole genome shotgun (WGS) entry which is preliminary data.</text>
</comment>
<protein>
    <submittedName>
        <fullName evidence="2">Alpha/beta hydrolase</fullName>
    </submittedName>
</protein>
<feature type="chain" id="PRO_5042159432" evidence="1">
    <location>
        <begin position="24"/>
        <end position="116"/>
    </location>
</feature>
<reference evidence="2" key="1">
    <citation type="submission" date="2023-01" db="EMBL/GenBank/DDBJ databases">
        <title>Xenophilus mangrovi sp. nov., isolated from soil of Mangrove nature reserve.</title>
        <authorList>
            <person name="Xu S."/>
            <person name="Liu Z."/>
            <person name="Xu Y."/>
        </authorList>
    </citation>
    <scope>NUCLEOTIDE SEQUENCE</scope>
    <source>
        <strain evidence="2">YW8</strain>
    </source>
</reference>
<gene>
    <name evidence="2" type="ORF">PGB34_22365</name>
</gene>
<evidence type="ECO:0000313" key="2">
    <source>
        <dbReference type="EMBL" id="MDA7419126.1"/>
    </source>
</evidence>
<keyword evidence="3" id="KW-1185">Reference proteome</keyword>
<evidence type="ECO:0000256" key="1">
    <source>
        <dbReference type="SAM" id="SignalP"/>
    </source>
</evidence>
<accession>A0AAE3NE12</accession>